<feature type="domain" description="PIN" evidence="5">
    <location>
        <begin position="4"/>
        <end position="119"/>
    </location>
</feature>
<evidence type="ECO:0000256" key="2">
    <source>
        <dbReference type="ARBA" id="ARBA00022722"/>
    </source>
</evidence>
<dbReference type="GO" id="GO:0016787">
    <property type="term" value="F:hydrolase activity"/>
    <property type="evidence" value="ECO:0007669"/>
    <property type="project" value="UniProtKB-KW"/>
</dbReference>
<dbReference type="InterPro" id="IPR002716">
    <property type="entry name" value="PIN_dom"/>
</dbReference>
<evidence type="ECO:0000256" key="1">
    <source>
        <dbReference type="ARBA" id="ARBA00022649"/>
    </source>
</evidence>
<dbReference type="HAMAP" id="MF_00265">
    <property type="entry name" value="VapC_Nob1"/>
    <property type="match status" value="1"/>
</dbReference>
<dbReference type="GO" id="GO:0004540">
    <property type="term" value="F:RNA nuclease activity"/>
    <property type="evidence" value="ECO:0007669"/>
    <property type="project" value="InterPro"/>
</dbReference>
<evidence type="ECO:0000259" key="5">
    <source>
        <dbReference type="Pfam" id="PF01850"/>
    </source>
</evidence>
<dbReference type="Gene3D" id="3.40.50.1010">
    <property type="entry name" value="5'-nuclease"/>
    <property type="match status" value="1"/>
</dbReference>
<evidence type="ECO:0000256" key="4">
    <source>
        <dbReference type="ARBA" id="ARBA00022801"/>
    </source>
</evidence>
<dbReference type="EMBL" id="CAFBQW010000311">
    <property type="protein sequence ID" value="CAB5069292.1"/>
    <property type="molecule type" value="Genomic_DNA"/>
</dbReference>
<keyword evidence="4" id="KW-0378">Hydrolase</keyword>
<name>A0A6J7LM53_9ZZZZ</name>
<dbReference type="EMBL" id="CAEZXS010000004">
    <property type="protein sequence ID" value="CAB4685309.1"/>
    <property type="molecule type" value="Genomic_DNA"/>
</dbReference>
<reference evidence="7" key="1">
    <citation type="submission" date="2020-05" db="EMBL/GenBank/DDBJ databases">
        <authorList>
            <person name="Chiriac C."/>
            <person name="Salcher M."/>
            <person name="Ghai R."/>
            <person name="Kavagutti S V."/>
        </authorList>
    </citation>
    <scope>NUCLEOTIDE SEQUENCE</scope>
</reference>
<keyword evidence="2" id="KW-0540">Nuclease</keyword>
<protein>
    <submittedName>
        <fullName evidence="7">Unannotated protein</fullName>
    </submittedName>
</protein>
<proteinExistence type="inferred from homology"/>
<dbReference type="Pfam" id="PF01850">
    <property type="entry name" value="PIN"/>
    <property type="match status" value="1"/>
</dbReference>
<evidence type="ECO:0000313" key="8">
    <source>
        <dbReference type="EMBL" id="CAB5069292.1"/>
    </source>
</evidence>
<dbReference type="InterPro" id="IPR029060">
    <property type="entry name" value="PIN-like_dom_sf"/>
</dbReference>
<organism evidence="7">
    <name type="scientific">freshwater metagenome</name>
    <dbReference type="NCBI Taxonomy" id="449393"/>
    <lineage>
        <taxon>unclassified sequences</taxon>
        <taxon>metagenomes</taxon>
        <taxon>ecological metagenomes</taxon>
    </lineage>
</organism>
<dbReference type="InterPro" id="IPR022907">
    <property type="entry name" value="VapC_family"/>
</dbReference>
<evidence type="ECO:0000313" key="7">
    <source>
        <dbReference type="EMBL" id="CAB4968615.1"/>
    </source>
</evidence>
<evidence type="ECO:0000256" key="3">
    <source>
        <dbReference type="ARBA" id="ARBA00022723"/>
    </source>
</evidence>
<keyword evidence="3" id="KW-0479">Metal-binding</keyword>
<dbReference type="CDD" id="cd09874">
    <property type="entry name" value="PIN_MT3492-like"/>
    <property type="match status" value="1"/>
</dbReference>
<dbReference type="GO" id="GO:0046872">
    <property type="term" value="F:metal ion binding"/>
    <property type="evidence" value="ECO:0007669"/>
    <property type="project" value="UniProtKB-KW"/>
</dbReference>
<dbReference type="EMBL" id="CAFBOG010000005">
    <property type="protein sequence ID" value="CAB4968615.1"/>
    <property type="molecule type" value="Genomic_DNA"/>
</dbReference>
<gene>
    <name evidence="6" type="ORF">UFOPK2582_00081</name>
    <name evidence="7" type="ORF">UFOPK3914_00109</name>
    <name evidence="8" type="ORF">UFOPK4354_01949</name>
</gene>
<keyword evidence="1" id="KW-1277">Toxin-antitoxin system</keyword>
<dbReference type="AlphaFoldDB" id="A0A6J7LM53"/>
<accession>A0A6J7LM53</accession>
<sequence>MSFYLDTSALVKLVVHEPETDGLRDWLAETPRDPVVSDLARTELLRAVRRVAPELLVQARMVLDALTITEVTTAVFEAAGRLDPSILRTLDAIHVAAALDLGDDLEGMVTYDERLAQAAQQNGILVAAPT</sequence>
<dbReference type="SUPFAM" id="SSF88723">
    <property type="entry name" value="PIN domain-like"/>
    <property type="match status" value="1"/>
</dbReference>
<evidence type="ECO:0000313" key="6">
    <source>
        <dbReference type="EMBL" id="CAB4685309.1"/>
    </source>
</evidence>